<keyword evidence="2" id="KW-1185">Reference proteome</keyword>
<dbReference type="Proteomes" id="UP001156389">
    <property type="component" value="Unassembled WGS sequence"/>
</dbReference>
<name>A0ABT2JNW9_9ACTN</name>
<protein>
    <submittedName>
        <fullName evidence="1">Uncharacterized protein</fullName>
    </submittedName>
</protein>
<evidence type="ECO:0000313" key="1">
    <source>
        <dbReference type="EMBL" id="MCT2589436.1"/>
    </source>
</evidence>
<reference evidence="1 2" key="1">
    <citation type="submission" date="2021-10" db="EMBL/GenBank/DDBJ databases">
        <title>Streptomyces gossypii sp. nov., isolated from soil collected from cotton field.</title>
        <authorList>
            <person name="Ge X."/>
            <person name="Chen X."/>
            <person name="Liu W."/>
        </authorList>
    </citation>
    <scope>NUCLEOTIDE SEQUENCE [LARGE SCALE GENOMIC DNA]</scope>
    <source>
        <strain evidence="1 2">N2-109</strain>
    </source>
</reference>
<dbReference type="EMBL" id="JAJAGO010000002">
    <property type="protein sequence ID" value="MCT2589436.1"/>
    <property type="molecule type" value="Genomic_DNA"/>
</dbReference>
<comment type="caution">
    <text evidence="1">The sequence shown here is derived from an EMBL/GenBank/DDBJ whole genome shotgun (WGS) entry which is preliminary data.</text>
</comment>
<evidence type="ECO:0000313" key="2">
    <source>
        <dbReference type="Proteomes" id="UP001156389"/>
    </source>
</evidence>
<sequence length="82" mass="9295">MRHQQAGAMIACPRCGAGLTPRPSSWRTCSGHECAYAMPEDACLLYGEMLRQLDNDPTAFFSRVRQLRDELRGLEPVWQRSP</sequence>
<proteinExistence type="predicted"/>
<gene>
    <name evidence="1" type="ORF">LHJ74_05735</name>
</gene>
<accession>A0ABT2JNW9</accession>
<organism evidence="1 2">
    <name type="scientific">Streptomyces gossypii</name>
    <dbReference type="NCBI Taxonomy" id="2883101"/>
    <lineage>
        <taxon>Bacteria</taxon>
        <taxon>Bacillati</taxon>
        <taxon>Actinomycetota</taxon>
        <taxon>Actinomycetes</taxon>
        <taxon>Kitasatosporales</taxon>
        <taxon>Streptomycetaceae</taxon>
        <taxon>Streptomyces</taxon>
    </lineage>
</organism>
<dbReference type="RefSeq" id="WP_260216407.1">
    <property type="nucleotide sequence ID" value="NZ_JAJAGO010000002.1"/>
</dbReference>